<evidence type="ECO:0000313" key="2">
    <source>
        <dbReference type="EMBL" id="GAA0945921.1"/>
    </source>
</evidence>
<evidence type="ECO:0000313" key="3">
    <source>
        <dbReference type="Proteomes" id="UP001500665"/>
    </source>
</evidence>
<feature type="transmembrane region" description="Helical" evidence="1">
    <location>
        <begin position="71"/>
        <end position="93"/>
    </location>
</feature>
<proteinExistence type="predicted"/>
<dbReference type="Proteomes" id="UP001500665">
    <property type="component" value="Unassembled WGS sequence"/>
</dbReference>
<reference evidence="2 3" key="1">
    <citation type="journal article" date="2019" name="Int. J. Syst. Evol. Microbiol.">
        <title>The Global Catalogue of Microorganisms (GCM) 10K type strain sequencing project: providing services to taxonomists for standard genome sequencing and annotation.</title>
        <authorList>
            <consortium name="The Broad Institute Genomics Platform"/>
            <consortium name="The Broad Institute Genome Sequencing Center for Infectious Disease"/>
            <person name="Wu L."/>
            <person name="Ma J."/>
        </authorList>
    </citation>
    <scope>NUCLEOTIDE SEQUENCE [LARGE SCALE GENOMIC DNA]</scope>
    <source>
        <strain evidence="2 3">JCM 10696</strain>
    </source>
</reference>
<keyword evidence="1" id="KW-0472">Membrane</keyword>
<dbReference type="RefSeq" id="WP_344239132.1">
    <property type="nucleotide sequence ID" value="NZ_BAAAHH010000005.1"/>
</dbReference>
<organism evidence="2 3">
    <name type="scientific">Actinocorallia libanotica</name>
    <dbReference type="NCBI Taxonomy" id="46162"/>
    <lineage>
        <taxon>Bacteria</taxon>
        <taxon>Bacillati</taxon>
        <taxon>Actinomycetota</taxon>
        <taxon>Actinomycetes</taxon>
        <taxon>Streptosporangiales</taxon>
        <taxon>Thermomonosporaceae</taxon>
        <taxon>Actinocorallia</taxon>
    </lineage>
</organism>
<feature type="transmembrane region" description="Helical" evidence="1">
    <location>
        <begin position="38"/>
        <end position="59"/>
    </location>
</feature>
<protein>
    <submittedName>
        <fullName evidence="2">Uncharacterized protein</fullName>
    </submittedName>
</protein>
<accession>A0ABN1QQ70</accession>
<keyword evidence="1" id="KW-1133">Transmembrane helix</keyword>
<feature type="transmembrane region" description="Helical" evidence="1">
    <location>
        <begin position="100"/>
        <end position="119"/>
    </location>
</feature>
<feature type="transmembrane region" description="Helical" evidence="1">
    <location>
        <begin position="155"/>
        <end position="175"/>
    </location>
</feature>
<feature type="transmembrane region" description="Helical" evidence="1">
    <location>
        <begin position="125"/>
        <end position="143"/>
    </location>
</feature>
<name>A0ABN1QQ70_9ACTN</name>
<feature type="transmembrane region" description="Helical" evidence="1">
    <location>
        <begin position="6"/>
        <end position="26"/>
    </location>
</feature>
<comment type="caution">
    <text evidence="2">The sequence shown here is derived from an EMBL/GenBank/DDBJ whole genome shotgun (WGS) entry which is preliminary data.</text>
</comment>
<gene>
    <name evidence="2" type="ORF">GCM10009550_20090</name>
</gene>
<dbReference type="EMBL" id="BAAAHH010000005">
    <property type="protein sequence ID" value="GAA0945921.1"/>
    <property type="molecule type" value="Genomic_DNA"/>
</dbReference>
<keyword evidence="3" id="KW-1185">Reference proteome</keyword>
<sequence>MLSEFVRDQTFTVAWFGLMVVVWLGWAQEDPPAAWRKWLGLGSVAGIALAAGFGVLTARHWAGETALADRYHWFGVLVAVEVAAAGAGCAVLARRGADRWMAWWVALVVGAHFLPLAFLLDDASIGVFGLLQCAGLVLLGRFLRRSDVTASRYVGPLMGASLLAYAVVSAGLVALGGTAS</sequence>
<evidence type="ECO:0000256" key="1">
    <source>
        <dbReference type="SAM" id="Phobius"/>
    </source>
</evidence>
<keyword evidence="1" id="KW-0812">Transmembrane</keyword>